<proteinExistence type="predicted"/>
<dbReference type="RefSeq" id="WP_221028805.1">
    <property type="nucleotide sequence ID" value="NZ_CP139781.1"/>
</dbReference>
<accession>A0ABZ1C952</accession>
<keyword evidence="2" id="KW-1185">Reference proteome</keyword>
<sequence length="83" mass="9336">MNLNRLVDEVADNADSFLSDVVGRKETRDAVADHVQENYPDLSRKEQTVVINGVLEILEGEDFFGSDYDDVPQRRGHGNVDDD</sequence>
<dbReference type="Proteomes" id="UP000738431">
    <property type="component" value="Chromosome"/>
</dbReference>
<evidence type="ECO:0000313" key="2">
    <source>
        <dbReference type="Proteomes" id="UP000738431"/>
    </source>
</evidence>
<reference evidence="1 2" key="2">
    <citation type="submission" date="2023-12" db="EMBL/GenBank/DDBJ databases">
        <title>Description of an unclassified Opitutus bacterium of Verrucomicrobiota.</title>
        <authorList>
            <person name="Zhang D.-F."/>
        </authorList>
    </citation>
    <scope>NUCLEOTIDE SEQUENCE [LARGE SCALE GENOMIC DNA]</scope>
    <source>
        <strain evidence="1 2">WL0086</strain>
    </source>
</reference>
<reference evidence="1 2" key="1">
    <citation type="submission" date="2021-08" db="EMBL/GenBank/DDBJ databases">
        <authorList>
            <person name="Zhang D."/>
            <person name="Zhang A."/>
            <person name="Wang L."/>
        </authorList>
    </citation>
    <scope>NUCLEOTIDE SEQUENCE [LARGE SCALE GENOMIC DNA]</scope>
    <source>
        <strain evidence="1 2">WL0086</strain>
    </source>
</reference>
<gene>
    <name evidence="1" type="ORF">K1X11_002015</name>
</gene>
<protein>
    <submittedName>
        <fullName evidence="1">Uncharacterized protein</fullName>
    </submittedName>
</protein>
<organism evidence="1 2">
    <name type="scientific">Actomonas aquatica</name>
    <dbReference type="NCBI Taxonomy" id="2866162"/>
    <lineage>
        <taxon>Bacteria</taxon>
        <taxon>Pseudomonadati</taxon>
        <taxon>Verrucomicrobiota</taxon>
        <taxon>Opitutia</taxon>
        <taxon>Opitutales</taxon>
        <taxon>Opitutaceae</taxon>
        <taxon>Actomonas</taxon>
    </lineage>
</organism>
<evidence type="ECO:0000313" key="1">
    <source>
        <dbReference type="EMBL" id="WRQ88165.1"/>
    </source>
</evidence>
<name>A0ABZ1C952_9BACT</name>
<dbReference type="EMBL" id="CP139781">
    <property type="protein sequence ID" value="WRQ88165.1"/>
    <property type="molecule type" value="Genomic_DNA"/>
</dbReference>